<dbReference type="Proteomes" id="UP000255265">
    <property type="component" value="Unassembled WGS sequence"/>
</dbReference>
<dbReference type="GO" id="GO:0140098">
    <property type="term" value="F:catalytic activity, acting on RNA"/>
    <property type="evidence" value="ECO:0007669"/>
    <property type="project" value="UniProtKB-ARBA"/>
</dbReference>
<dbReference type="Gene3D" id="3.30.2350.10">
    <property type="entry name" value="Pseudouridine synthase"/>
    <property type="match status" value="1"/>
</dbReference>
<dbReference type="InterPro" id="IPR020103">
    <property type="entry name" value="PsdUridine_synth_cat_dom_sf"/>
</dbReference>
<dbReference type="Pfam" id="PF00849">
    <property type="entry name" value="PseudoU_synth_2"/>
    <property type="match status" value="1"/>
</dbReference>
<feature type="domain" description="Pseudouridine synthase RsuA/RluA-like" evidence="2">
    <location>
        <begin position="16"/>
        <end position="165"/>
    </location>
</feature>
<gene>
    <name evidence="3" type="ORF">DFR41_106300</name>
</gene>
<organism evidence="3 4">
    <name type="scientific">Pseudacidovorax intermedius</name>
    <dbReference type="NCBI Taxonomy" id="433924"/>
    <lineage>
        <taxon>Bacteria</taxon>
        <taxon>Pseudomonadati</taxon>
        <taxon>Pseudomonadota</taxon>
        <taxon>Betaproteobacteria</taxon>
        <taxon>Burkholderiales</taxon>
        <taxon>Comamonadaceae</taxon>
        <taxon>Pseudacidovorax</taxon>
    </lineage>
</organism>
<keyword evidence="4" id="KW-1185">Reference proteome</keyword>
<dbReference type="GO" id="GO:0000455">
    <property type="term" value="P:enzyme-directed rRNA pseudouridine synthesis"/>
    <property type="evidence" value="ECO:0007669"/>
    <property type="project" value="TreeGrafter"/>
</dbReference>
<accession>A0A370FEA0</accession>
<evidence type="ECO:0000259" key="2">
    <source>
        <dbReference type="Pfam" id="PF00849"/>
    </source>
</evidence>
<reference evidence="3 4" key="1">
    <citation type="submission" date="2018-07" db="EMBL/GenBank/DDBJ databases">
        <title>Genomic Encyclopedia of Type Strains, Phase IV (KMG-IV): sequencing the most valuable type-strain genomes for metagenomic binning, comparative biology and taxonomic classification.</title>
        <authorList>
            <person name="Goeker M."/>
        </authorList>
    </citation>
    <scope>NUCLEOTIDE SEQUENCE [LARGE SCALE GENOMIC DNA]</scope>
    <source>
        <strain evidence="3 4">DSM 21352</strain>
    </source>
</reference>
<dbReference type="SUPFAM" id="SSF55120">
    <property type="entry name" value="Pseudouridine synthase"/>
    <property type="match status" value="1"/>
</dbReference>
<evidence type="ECO:0000313" key="4">
    <source>
        <dbReference type="Proteomes" id="UP000255265"/>
    </source>
</evidence>
<feature type="region of interest" description="Disordered" evidence="1">
    <location>
        <begin position="211"/>
        <end position="231"/>
    </location>
</feature>
<evidence type="ECO:0000313" key="3">
    <source>
        <dbReference type="EMBL" id="RDI23593.1"/>
    </source>
</evidence>
<comment type="caution">
    <text evidence="3">The sequence shown here is derived from an EMBL/GenBank/DDBJ whole genome shotgun (WGS) entry which is preliminary data.</text>
</comment>
<sequence length="231" mass="25538">MSQDPAALHALYEDEHLMVLDKPAGLLSVPGRGEDKQDCLSARAQQRWPDALVVHRLDMATSGLILMARSLAVQRMLGEAFASRQVWKRYEAIVDGALESKHWQTIDLPLMADWPNRPLQKVDAAGKPSLTRWRTLQWLPERAGTHVLLEPQTGRSHQLRVHMAALGHPILGDALYGNARVAAAAPRLLLHATVLQLRHPMTGEALRIESTAPFAPDPQDAGEEDLRPPAP</sequence>
<dbReference type="PROSITE" id="PS01129">
    <property type="entry name" value="PSI_RLU"/>
    <property type="match status" value="1"/>
</dbReference>
<name>A0A370FEA0_9BURK</name>
<evidence type="ECO:0000256" key="1">
    <source>
        <dbReference type="SAM" id="MobiDB-lite"/>
    </source>
</evidence>
<dbReference type="STRING" id="433924.NS331_10140"/>
<dbReference type="GO" id="GO:0009982">
    <property type="term" value="F:pseudouridine synthase activity"/>
    <property type="evidence" value="ECO:0007669"/>
    <property type="project" value="InterPro"/>
</dbReference>
<dbReference type="CDD" id="cd02869">
    <property type="entry name" value="PseudoU_synth_RluA_like"/>
    <property type="match status" value="1"/>
</dbReference>
<dbReference type="GO" id="GO:0003723">
    <property type="term" value="F:RNA binding"/>
    <property type="evidence" value="ECO:0007669"/>
    <property type="project" value="InterPro"/>
</dbReference>
<dbReference type="AlphaFoldDB" id="A0A370FEA0"/>
<dbReference type="InterPro" id="IPR006224">
    <property type="entry name" value="PsdUridine_synth_RluA-like_CS"/>
</dbReference>
<protein>
    <submittedName>
        <fullName evidence="3">Ribosomal large subunit pseudouridine synthase A</fullName>
    </submittedName>
</protein>
<dbReference type="InterPro" id="IPR050188">
    <property type="entry name" value="RluA_PseudoU_synthase"/>
</dbReference>
<dbReference type="InterPro" id="IPR006145">
    <property type="entry name" value="PsdUridine_synth_RsuA/RluA"/>
</dbReference>
<dbReference type="PANTHER" id="PTHR21600">
    <property type="entry name" value="MITOCHONDRIAL RNA PSEUDOURIDINE SYNTHASE"/>
    <property type="match status" value="1"/>
</dbReference>
<proteinExistence type="predicted"/>
<dbReference type="EMBL" id="QQAV01000006">
    <property type="protein sequence ID" value="RDI23593.1"/>
    <property type="molecule type" value="Genomic_DNA"/>
</dbReference>
<dbReference type="PANTHER" id="PTHR21600:SF89">
    <property type="entry name" value="RIBOSOMAL LARGE SUBUNIT PSEUDOURIDINE SYNTHASE A"/>
    <property type="match status" value="1"/>
</dbReference>